<dbReference type="SMART" id="SM01359">
    <property type="entry name" value="A2M_N_2"/>
    <property type="match status" value="1"/>
</dbReference>
<dbReference type="Gene3D" id="6.20.50.160">
    <property type="match status" value="1"/>
</dbReference>
<evidence type="ECO:0000256" key="19">
    <source>
        <dbReference type="SAM" id="SignalP"/>
    </source>
</evidence>
<evidence type="ECO:0000256" key="14">
    <source>
        <dbReference type="ARBA" id="ARBA00063008"/>
    </source>
</evidence>
<feature type="domain" description="Alpha-macroglobulin receptor-binding" evidence="22">
    <location>
        <begin position="1339"/>
        <end position="1428"/>
    </location>
</feature>
<dbReference type="CDD" id="cd02897">
    <property type="entry name" value="A2M_2"/>
    <property type="match status" value="1"/>
</dbReference>
<feature type="chain" id="PRO_5042880545" description="CD109 antigen" evidence="19">
    <location>
        <begin position="21"/>
        <end position="1488"/>
    </location>
</feature>
<evidence type="ECO:0000256" key="7">
    <source>
        <dbReference type="ARBA" id="ARBA00022966"/>
    </source>
</evidence>
<keyword evidence="11" id="KW-0449">Lipoprotein</keyword>
<dbReference type="Gene3D" id="2.60.40.1930">
    <property type="match status" value="2"/>
</dbReference>
<dbReference type="Gene3D" id="1.50.10.20">
    <property type="match status" value="1"/>
</dbReference>
<evidence type="ECO:0000256" key="8">
    <source>
        <dbReference type="ARBA" id="ARBA00023136"/>
    </source>
</evidence>
<dbReference type="InterPro" id="IPR011625">
    <property type="entry name" value="A2M_N_BRD"/>
</dbReference>
<evidence type="ECO:0000256" key="11">
    <source>
        <dbReference type="ARBA" id="ARBA00023288"/>
    </source>
</evidence>
<evidence type="ECO:0000256" key="3">
    <source>
        <dbReference type="ARBA" id="ARBA00022475"/>
    </source>
</evidence>
<dbReference type="Gene3D" id="2.60.40.10">
    <property type="entry name" value="Immunoglobulins"/>
    <property type="match status" value="2"/>
</dbReference>
<evidence type="ECO:0000259" key="20">
    <source>
        <dbReference type="SMART" id="SM01359"/>
    </source>
</evidence>
<keyword evidence="6" id="KW-0391">Immunity</keyword>
<comment type="subcellular location">
    <subcellularLocation>
        <location evidence="1">Cell membrane</location>
        <topology evidence="1">Lipid-anchor</topology>
        <topology evidence="1">GPI-anchor</topology>
    </subcellularLocation>
</comment>
<evidence type="ECO:0000256" key="4">
    <source>
        <dbReference type="ARBA" id="ARBA00022622"/>
    </source>
</evidence>
<protein>
    <recommendedName>
        <fullName evidence="16">CD109 antigen</fullName>
    </recommendedName>
    <alternativeName>
        <fullName evidence="17">TEP1-F</fullName>
    </alternativeName>
</protein>
<dbReference type="SUPFAM" id="SSF48239">
    <property type="entry name" value="Terpenoid cyclases/Protein prenyltransferases"/>
    <property type="match status" value="1"/>
</dbReference>
<comment type="subunit">
    <text evidence="15">Heterodimer of a TEP1-N chain and an TEP1-C chain non-covalently linked. Forms a complex composed of TEP1-N and TEP1-C heterodimer, LRIM1 and APL1C; the interaction stabilizes TEP1-N and TEP1-C heterodimer, prevents its binding to tissues while circulating in the hemolymph and protects the thioester bond from hydrolysis. Mature TEP1 and to a lesser extent full-length TEP1 interact with SPCLIP1; the interaction is induced by microbial infection.</text>
</comment>
<dbReference type="InterPro" id="IPR036595">
    <property type="entry name" value="A-macroglobulin_rcpt-bd_sf"/>
</dbReference>
<feature type="signal peptide" evidence="19">
    <location>
        <begin position="1"/>
        <end position="20"/>
    </location>
</feature>
<evidence type="ECO:0000256" key="13">
    <source>
        <dbReference type="ARBA" id="ARBA00057615"/>
    </source>
</evidence>
<dbReference type="InterPro" id="IPR002890">
    <property type="entry name" value="MG2"/>
</dbReference>
<dbReference type="Pfam" id="PF17791">
    <property type="entry name" value="MG3"/>
    <property type="match status" value="1"/>
</dbReference>
<dbReference type="GO" id="GO:0005886">
    <property type="term" value="C:plasma membrane"/>
    <property type="evidence" value="ECO:0007669"/>
    <property type="project" value="UniProtKB-SubCell"/>
</dbReference>
<organism evidence="23 24">
    <name type="scientific">Gryllus longicercus</name>
    <dbReference type="NCBI Taxonomy" id="2509291"/>
    <lineage>
        <taxon>Eukaryota</taxon>
        <taxon>Metazoa</taxon>
        <taxon>Ecdysozoa</taxon>
        <taxon>Arthropoda</taxon>
        <taxon>Hexapoda</taxon>
        <taxon>Insecta</taxon>
        <taxon>Pterygota</taxon>
        <taxon>Neoptera</taxon>
        <taxon>Polyneoptera</taxon>
        <taxon>Orthoptera</taxon>
        <taxon>Ensifera</taxon>
        <taxon>Gryllidea</taxon>
        <taxon>Grylloidea</taxon>
        <taxon>Gryllidae</taxon>
        <taxon>Gryllinae</taxon>
        <taxon>Gryllus</taxon>
    </lineage>
</organism>
<keyword evidence="9" id="KW-1015">Disulfide bond</keyword>
<feature type="domain" description="Alpha-2-macroglobulin bait region" evidence="20">
    <location>
        <begin position="443"/>
        <end position="578"/>
    </location>
</feature>
<evidence type="ECO:0000313" key="24">
    <source>
        <dbReference type="Proteomes" id="UP001378592"/>
    </source>
</evidence>
<keyword evidence="5 19" id="KW-0732">Signal</keyword>
<comment type="function">
    <text evidence="13">Binds covalently through a thioester bond to the pathogen surface resulting in pathogen clearance.</text>
</comment>
<evidence type="ECO:0000256" key="2">
    <source>
        <dbReference type="ARBA" id="ARBA00010952"/>
    </source>
</evidence>
<evidence type="ECO:0000256" key="5">
    <source>
        <dbReference type="ARBA" id="ARBA00022729"/>
    </source>
</evidence>
<dbReference type="GO" id="GO:0002376">
    <property type="term" value="P:immune system process"/>
    <property type="evidence" value="ECO:0007669"/>
    <property type="project" value="UniProtKB-KW"/>
</dbReference>
<gene>
    <name evidence="23" type="ORF">R5R35_002225</name>
</gene>
<comment type="subunit">
    <text evidence="14">Heterodimer; disulfide-linked. Interacts with TGFB1 and TGFBR1. Forms a heteromeric complex with TGFBR1, TGFBR2 and TGFBR3 in a ligand-independent manner.</text>
</comment>
<evidence type="ECO:0000256" key="1">
    <source>
        <dbReference type="ARBA" id="ARBA00004609"/>
    </source>
</evidence>
<evidence type="ECO:0000256" key="17">
    <source>
        <dbReference type="ARBA" id="ARBA00078071"/>
    </source>
</evidence>
<evidence type="ECO:0000256" key="15">
    <source>
        <dbReference type="ARBA" id="ARBA00063781"/>
    </source>
</evidence>
<accession>A0AAN9Z709</accession>
<dbReference type="InterPro" id="IPR041555">
    <property type="entry name" value="MG3"/>
</dbReference>
<proteinExistence type="inferred from homology"/>
<feature type="domain" description="Alpha-2-macroglobulin" evidence="21">
    <location>
        <begin position="722"/>
        <end position="813"/>
    </location>
</feature>
<dbReference type="InterPro" id="IPR011626">
    <property type="entry name" value="Alpha-macroglobulin_TED"/>
</dbReference>
<dbReference type="FunFam" id="1.50.10.20:FF:000001">
    <property type="entry name" value="CD109 isoform 1"/>
    <property type="match status" value="1"/>
</dbReference>
<dbReference type="PROSITE" id="PS00477">
    <property type="entry name" value="ALPHA_2_MACROGLOBULIN"/>
    <property type="match status" value="1"/>
</dbReference>
<keyword evidence="24" id="KW-1185">Reference proteome</keyword>
<evidence type="ECO:0000256" key="16">
    <source>
        <dbReference type="ARBA" id="ARBA00069665"/>
    </source>
</evidence>
<dbReference type="GO" id="GO:0004866">
    <property type="term" value="F:endopeptidase inhibitor activity"/>
    <property type="evidence" value="ECO:0007669"/>
    <property type="project" value="InterPro"/>
</dbReference>
<dbReference type="InterPro" id="IPR013783">
    <property type="entry name" value="Ig-like_fold"/>
</dbReference>
<dbReference type="FunFam" id="2.60.40.1930:FF:000001">
    <property type="entry name" value="CD109 isoform 3"/>
    <property type="match status" value="1"/>
</dbReference>
<comment type="function">
    <text evidence="12">Modulates negatively TGFB1 signaling in keratinocytes.</text>
</comment>
<evidence type="ECO:0000256" key="9">
    <source>
        <dbReference type="ARBA" id="ARBA00023157"/>
    </source>
</evidence>
<dbReference type="Pfam" id="PF01835">
    <property type="entry name" value="MG2"/>
    <property type="match status" value="1"/>
</dbReference>
<dbReference type="InterPro" id="IPR008930">
    <property type="entry name" value="Terpenoid_cyclase/PrenylTrfase"/>
</dbReference>
<evidence type="ECO:0000256" key="18">
    <source>
        <dbReference type="SAM" id="MobiDB-lite"/>
    </source>
</evidence>
<dbReference type="Gene3D" id="2.60.40.2950">
    <property type="match status" value="1"/>
</dbReference>
<dbReference type="InterPro" id="IPR047565">
    <property type="entry name" value="Alpha-macroglob_thiol-ester_cl"/>
</dbReference>
<evidence type="ECO:0000313" key="23">
    <source>
        <dbReference type="EMBL" id="KAK7865169.1"/>
    </source>
</evidence>
<evidence type="ECO:0000256" key="10">
    <source>
        <dbReference type="ARBA" id="ARBA00023180"/>
    </source>
</evidence>
<keyword evidence="10" id="KW-0325">Glycoprotein</keyword>
<dbReference type="EMBL" id="JAZDUA010000185">
    <property type="protein sequence ID" value="KAK7865169.1"/>
    <property type="molecule type" value="Genomic_DNA"/>
</dbReference>
<sequence length="1488" mass="165565">MVIWYAAILSLVNYATLVRADGFYSVVAPKVLRPNIPYHAAVSVQGVSTPTTVQVEISGRQDAGSSYSASHVVTVPPYSTQIARLDIGDIGPGSYNLSTKSVSGGFIFQNTTTLEYVHKSYSVFIQTDKAIYKPGHKVQFRIIVLNTHLKPNIKSALDFYIADGKGNRVKLWKRAVPRNGVFSAELQLSESPVLGDWSIVVTILDQTFQKSFHVAEYVLPKFEVTVDVPPHGTFKDSHIVATVHAKYTYGKPVRGEATITVYPNIYSGVIQPIFQNPIRKVVPIDGKAIVEFDIKNELQLEDDFERTIQLDVAVEEELTGRRQNNSAQIVLHKHKYKMELVKTSDYFKPGLKYTAFVKLAHHDDTPVQDERNPVKIRYGFTGDPEQYTEESHNLPKNGIIELNFYPPLSANQTVSLGIEAEYLDLKEWFSTISAAMSPSDTFIQVIVKTDKPKVGEDVVIEVNSTASLKYFMYQVVGRGDIIVSKTITTNGRNTYQARFLATYAMAPTAHVIVSYLKDDGEVVADAIDIEIDGMLQNFVNVESNPQETQPGGAIDLKIEAKPNSYIGLLGIDQSVLLLRSGNDITRKDVLEELRSYDSGRSYYLPDFIGRNRFKRSLFWWPGSSTAHEVFDRSGTVILTNGHVFDYSPVGSRYDQNSNGQNRVLYRTDPVSGPSTVKPDLGPPVTIRPVTRPPLAGPFAFSRIPPPVWTTPRVFLLHDPASTWLFTNLSSGSDGKASLKSEVPDTITSWVLSAFSIDPIYGLGLIEEPRKIRVFRPFFVSLDLPYSVIRGEIVAIPIVVFNYMNKDLSADVTLLNDGLENFDFAEISNDVEAQSKLEVFRTKKLLVKANSGASVSFMITPRKLGYINIKVTAVTSRARDGVERKLLVKPEGETQFENKAIFVDLRSASSFKTNISLNFPKYFVPESEKVQISAAGDILGPSIPNLANLIKMPFGCGEQNMLNFVPNIVVIDYLRNTRQLTPAVEHKATRYMETGYQQELTYRREDGSFSAFGNNDNHGSTWLTAFVAKSFHQAMSHITVEERIIHEALQWLANNQAANGSFPEVGKVSHKDMQGGAANGVALTAYTLIAFLENKNSTSLYRNTINKALDYVVKNLNGLEDVYAISICTYALHLADHTSKTLAFNLLESKANTTSNMKWWNKVDSDPGNPWNNLPNSVNIEMTSYALLSYLKRGLIQDSLPIMRWLVSQRNDAGGFASTQDTVIGLTALAKLAEQIVSDSTSMTLTFNQGSSVLANININNGNLMILQKHEVSPKVREIEISATGTGFAVIQVSYQYNVNVTGAWPRFTLDPQVDKNSDHNHLQLTICSGFVGSKDGNESNMAVMEVTLPSGFTVDRDFLPSLRVSQNVKRVETKDGDTVVMMYFDKMMKEEFCPTVSAYRTHKVAKQKPVPVTIYDYYDSSRRARMFYEPQKATLCDICEGEDCGDVCSSRPKPRNQDSTAEGGSSELGKPLGCIISTIIFTFIVRYM</sequence>
<dbReference type="Proteomes" id="UP001378592">
    <property type="component" value="Unassembled WGS sequence"/>
</dbReference>
<dbReference type="SUPFAM" id="SSF49410">
    <property type="entry name" value="Alpha-macroglobulin receptor domain"/>
    <property type="match status" value="1"/>
</dbReference>
<dbReference type="GO" id="GO:0098552">
    <property type="term" value="C:side of membrane"/>
    <property type="evidence" value="ECO:0007669"/>
    <property type="project" value="UniProtKB-KW"/>
</dbReference>
<dbReference type="InterPro" id="IPR001599">
    <property type="entry name" value="Macroglobln_a2"/>
</dbReference>
<dbReference type="GO" id="GO:0005615">
    <property type="term" value="C:extracellular space"/>
    <property type="evidence" value="ECO:0007669"/>
    <property type="project" value="InterPro"/>
</dbReference>
<dbReference type="InterPro" id="IPR009048">
    <property type="entry name" value="A-macroglobulin_rcpt-bd"/>
</dbReference>
<dbReference type="PANTHER" id="PTHR11412">
    <property type="entry name" value="MACROGLOBULIN / COMPLEMENT"/>
    <property type="match status" value="1"/>
</dbReference>
<dbReference type="Pfam" id="PF07703">
    <property type="entry name" value="A2M_BRD"/>
    <property type="match status" value="1"/>
</dbReference>
<name>A0AAN9Z709_9ORTH</name>
<dbReference type="SMART" id="SM01361">
    <property type="entry name" value="A2M_recep"/>
    <property type="match status" value="1"/>
</dbReference>
<evidence type="ECO:0000256" key="6">
    <source>
        <dbReference type="ARBA" id="ARBA00022859"/>
    </source>
</evidence>
<keyword evidence="3" id="KW-1003">Cell membrane</keyword>
<keyword evidence="8" id="KW-0472">Membrane</keyword>
<keyword evidence="4" id="KW-0336">GPI-anchor</keyword>
<dbReference type="Pfam" id="PF07678">
    <property type="entry name" value="TED_complement"/>
    <property type="match status" value="1"/>
</dbReference>
<dbReference type="SMART" id="SM01360">
    <property type="entry name" value="A2M"/>
    <property type="match status" value="1"/>
</dbReference>
<comment type="caution">
    <text evidence="23">The sequence shown here is derived from an EMBL/GenBank/DDBJ whole genome shotgun (WGS) entry which is preliminary data.</text>
</comment>
<dbReference type="Gene3D" id="2.60.120.1540">
    <property type="match status" value="1"/>
</dbReference>
<dbReference type="SMART" id="SM01419">
    <property type="entry name" value="Thiol-ester_cl"/>
    <property type="match status" value="1"/>
</dbReference>
<dbReference type="Gene3D" id="2.60.40.1940">
    <property type="match status" value="1"/>
</dbReference>
<evidence type="ECO:0000259" key="21">
    <source>
        <dbReference type="SMART" id="SM01360"/>
    </source>
</evidence>
<dbReference type="FunFam" id="2.60.40.10:FF:000155">
    <property type="entry name" value="complement C3 isoform X1"/>
    <property type="match status" value="1"/>
</dbReference>
<evidence type="ECO:0000259" key="22">
    <source>
        <dbReference type="SMART" id="SM01361"/>
    </source>
</evidence>
<dbReference type="Pfam" id="PF00207">
    <property type="entry name" value="A2M"/>
    <property type="match status" value="1"/>
</dbReference>
<dbReference type="InterPro" id="IPR019742">
    <property type="entry name" value="MacrogloblnA2_CS"/>
</dbReference>
<dbReference type="Gene3D" id="2.20.130.20">
    <property type="match status" value="1"/>
</dbReference>
<dbReference type="Gene3D" id="2.60.40.690">
    <property type="entry name" value="Alpha-macroglobulin, receptor-binding domain"/>
    <property type="match status" value="1"/>
</dbReference>
<dbReference type="InterPro" id="IPR041813">
    <property type="entry name" value="A2M_TED"/>
</dbReference>
<dbReference type="InterPro" id="IPR050473">
    <property type="entry name" value="A2M/Complement_sys"/>
</dbReference>
<dbReference type="PANTHER" id="PTHR11412:SF136">
    <property type="entry name" value="CD109 ANTIGEN"/>
    <property type="match status" value="1"/>
</dbReference>
<keyword evidence="7" id="KW-0882">Thioester bond</keyword>
<dbReference type="Pfam" id="PF07677">
    <property type="entry name" value="A2M_recep"/>
    <property type="match status" value="1"/>
</dbReference>
<feature type="region of interest" description="Disordered" evidence="18">
    <location>
        <begin position="666"/>
        <end position="685"/>
    </location>
</feature>
<comment type="similarity">
    <text evidence="2">Belongs to the protease inhibitor I39 (alpha-2-macroglobulin) family.</text>
</comment>
<evidence type="ECO:0000256" key="12">
    <source>
        <dbReference type="ARBA" id="ARBA00056820"/>
    </source>
</evidence>
<reference evidence="23 24" key="1">
    <citation type="submission" date="2024-03" db="EMBL/GenBank/DDBJ databases">
        <title>The genome assembly and annotation of the cricket Gryllus longicercus Weissman &amp; Gray.</title>
        <authorList>
            <person name="Szrajer S."/>
            <person name="Gray D."/>
            <person name="Ylla G."/>
        </authorList>
    </citation>
    <scope>NUCLEOTIDE SEQUENCE [LARGE SCALE GENOMIC DNA]</scope>
    <source>
        <strain evidence="23">DAG 2021-001</strain>
        <tissue evidence="23">Whole body minus gut</tissue>
    </source>
</reference>